<sequence>MGAEELNVQAKALFRDARYTEAAALWELATRSDPTCSVYFVNLSAAYLKLGEFQAALSSAQNALTLDCRSVKARYRRAMAHKGMGQLAECLLDLYSTLIIDPTTKEARVSFKEMLQTYNVPGKKTLNPVTVLTCNYPPAHGSMPSVSSVTITTDSNPTASRRPTGKDSFPLRINVSCSGCGSTKERKDVKVCKTCKTAAYCNKDCQRADWTKHKEICDLTRTQKVPRRLAENLFRSESSHIPEILRHYGMRALGLLEPVPPVGPGLLVITVGIVPTSSGESRRSRLCVKHITAVPLAILSADVMQQYDKMCVDLYAQVPADTHAIGMIIQPDVGSALGAYGQIQLCPVFPDDIVKVRRPGYTLRLSSHSLGADRRIPVQLDDLVRALEDEIQGDVKNYYGLRA</sequence>
<evidence type="ECO:0000256" key="4">
    <source>
        <dbReference type="PROSITE-ProRule" id="PRU00134"/>
    </source>
</evidence>
<dbReference type="Gene3D" id="1.25.40.10">
    <property type="entry name" value="Tetratricopeptide repeat domain"/>
    <property type="match status" value="1"/>
</dbReference>
<evidence type="ECO:0000256" key="5">
    <source>
        <dbReference type="SAM" id="MobiDB-lite"/>
    </source>
</evidence>
<dbReference type="GO" id="GO:0008270">
    <property type="term" value="F:zinc ion binding"/>
    <property type="evidence" value="ECO:0007669"/>
    <property type="project" value="UniProtKB-KW"/>
</dbReference>
<proteinExistence type="predicted"/>
<gene>
    <name evidence="7" type="ORF">C8F04DRAFT_1148975</name>
</gene>
<name>A0AAD6S528_9AGAR</name>
<dbReference type="Gene3D" id="6.10.140.2220">
    <property type="match status" value="1"/>
</dbReference>
<evidence type="ECO:0000259" key="6">
    <source>
        <dbReference type="PROSITE" id="PS50865"/>
    </source>
</evidence>
<dbReference type="InterPro" id="IPR051966">
    <property type="entry name" value="RPAP3"/>
</dbReference>
<feature type="region of interest" description="Disordered" evidence="5">
    <location>
        <begin position="145"/>
        <end position="165"/>
    </location>
</feature>
<dbReference type="SUPFAM" id="SSF48452">
    <property type="entry name" value="TPR-like"/>
    <property type="match status" value="1"/>
</dbReference>
<protein>
    <recommendedName>
        <fullName evidence="6">MYND-type domain-containing protein</fullName>
    </recommendedName>
</protein>
<keyword evidence="1" id="KW-0479">Metal-binding</keyword>
<dbReference type="PROSITE" id="PS01360">
    <property type="entry name" value="ZF_MYND_1"/>
    <property type="match status" value="1"/>
</dbReference>
<dbReference type="InterPro" id="IPR011990">
    <property type="entry name" value="TPR-like_helical_dom_sf"/>
</dbReference>
<dbReference type="AlphaFoldDB" id="A0AAD6S528"/>
<keyword evidence="8" id="KW-1185">Reference proteome</keyword>
<keyword evidence="3" id="KW-0862">Zinc</keyword>
<comment type="caution">
    <text evidence="7">The sequence shown here is derived from an EMBL/GenBank/DDBJ whole genome shotgun (WGS) entry which is preliminary data.</text>
</comment>
<dbReference type="PANTHER" id="PTHR46423">
    <property type="entry name" value="RNA POLYMERASE II-ASSOCIATED PROTEIN 3"/>
    <property type="match status" value="1"/>
</dbReference>
<evidence type="ECO:0000256" key="3">
    <source>
        <dbReference type="ARBA" id="ARBA00022833"/>
    </source>
</evidence>
<dbReference type="InterPro" id="IPR002893">
    <property type="entry name" value="Znf_MYND"/>
</dbReference>
<dbReference type="Proteomes" id="UP001218188">
    <property type="component" value="Unassembled WGS sequence"/>
</dbReference>
<evidence type="ECO:0000313" key="7">
    <source>
        <dbReference type="EMBL" id="KAJ7019107.1"/>
    </source>
</evidence>
<keyword evidence="2 4" id="KW-0863">Zinc-finger</keyword>
<dbReference type="SUPFAM" id="SSF144232">
    <property type="entry name" value="HIT/MYND zinc finger-like"/>
    <property type="match status" value="1"/>
</dbReference>
<accession>A0AAD6S528</accession>
<reference evidence="7" key="1">
    <citation type="submission" date="2023-03" db="EMBL/GenBank/DDBJ databases">
        <title>Massive genome expansion in bonnet fungi (Mycena s.s.) driven by repeated elements and novel gene families across ecological guilds.</title>
        <authorList>
            <consortium name="Lawrence Berkeley National Laboratory"/>
            <person name="Harder C.B."/>
            <person name="Miyauchi S."/>
            <person name="Viragh M."/>
            <person name="Kuo A."/>
            <person name="Thoen E."/>
            <person name="Andreopoulos B."/>
            <person name="Lu D."/>
            <person name="Skrede I."/>
            <person name="Drula E."/>
            <person name="Henrissat B."/>
            <person name="Morin E."/>
            <person name="Kohler A."/>
            <person name="Barry K."/>
            <person name="LaButti K."/>
            <person name="Morin E."/>
            <person name="Salamov A."/>
            <person name="Lipzen A."/>
            <person name="Mereny Z."/>
            <person name="Hegedus B."/>
            <person name="Baldrian P."/>
            <person name="Stursova M."/>
            <person name="Weitz H."/>
            <person name="Taylor A."/>
            <person name="Grigoriev I.V."/>
            <person name="Nagy L.G."/>
            <person name="Martin F."/>
            <person name="Kauserud H."/>
        </authorList>
    </citation>
    <scope>NUCLEOTIDE SEQUENCE</scope>
    <source>
        <strain evidence="7">CBHHK200</strain>
    </source>
</reference>
<feature type="compositionally biased region" description="Polar residues" evidence="5">
    <location>
        <begin position="145"/>
        <end position="161"/>
    </location>
</feature>
<evidence type="ECO:0000313" key="8">
    <source>
        <dbReference type="Proteomes" id="UP001218188"/>
    </source>
</evidence>
<dbReference type="GO" id="GO:0101031">
    <property type="term" value="C:protein folding chaperone complex"/>
    <property type="evidence" value="ECO:0007669"/>
    <property type="project" value="TreeGrafter"/>
</dbReference>
<dbReference type="InterPro" id="IPR019734">
    <property type="entry name" value="TPR_rpt"/>
</dbReference>
<evidence type="ECO:0000256" key="2">
    <source>
        <dbReference type="ARBA" id="ARBA00022771"/>
    </source>
</evidence>
<evidence type="ECO:0000256" key="1">
    <source>
        <dbReference type="ARBA" id="ARBA00022723"/>
    </source>
</evidence>
<dbReference type="PROSITE" id="PS50865">
    <property type="entry name" value="ZF_MYND_2"/>
    <property type="match status" value="1"/>
</dbReference>
<dbReference type="Pfam" id="PF01753">
    <property type="entry name" value="zf-MYND"/>
    <property type="match status" value="1"/>
</dbReference>
<organism evidence="7 8">
    <name type="scientific">Mycena alexandri</name>
    <dbReference type="NCBI Taxonomy" id="1745969"/>
    <lineage>
        <taxon>Eukaryota</taxon>
        <taxon>Fungi</taxon>
        <taxon>Dikarya</taxon>
        <taxon>Basidiomycota</taxon>
        <taxon>Agaricomycotina</taxon>
        <taxon>Agaricomycetes</taxon>
        <taxon>Agaricomycetidae</taxon>
        <taxon>Agaricales</taxon>
        <taxon>Marasmiineae</taxon>
        <taxon>Mycenaceae</taxon>
        <taxon>Mycena</taxon>
    </lineage>
</organism>
<dbReference type="PANTHER" id="PTHR46423:SF4">
    <property type="entry name" value="OUTER ENVELOPE PROTEIN 61"/>
    <property type="match status" value="1"/>
</dbReference>
<dbReference type="SMART" id="SM00028">
    <property type="entry name" value="TPR"/>
    <property type="match status" value="3"/>
</dbReference>
<dbReference type="EMBL" id="JARJCM010000307">
    <property type="protein sequence ID" value="KAJ7019107.1"/>
    <property type="molecule type" value="Genomic_DNA"/>
</dbReference>
<feature type="domain" description="MYND-type" evidence="6">
    <location>
        <begin position="177"/>
        <end position="217"/>
    </location>
</feature>